<reference evidence="5" key="1">
    <citation type="submission" date="2020-05" db="EMBL/GenBank/DDBJ databases">
        <authorList>
            <person name="Chiriac C."/>
            <person name="Salcher M."/>
            <person name="Ghai R."/>
            <person name="Kavagutti S V."/>
        </authorList>
    </citation>
    <scope>NUCLEOTIDE SEQUENCE</scope>
</reference>
<dbReference type="SUPFAM" id="SSF52374">
    <property type="entry name" value="Nucleotidylyl transferase"/>
    <property type="match status" value="1"/>
</dbReference>
<accession>A0A6J6U0H6</accession>
<evidence type="ECO:0000256" key="1">
    <source>
        <dbReference type="ARBA" id="ARBA00022598"/>
    </source>
</evidence>
<keyword evidence="3" id="KW-0067">ATP-binding</keyword>
<dbReference type="Pfam" id="PF01406">
    <property type="entry name" value="tRNA-synt_1e"/>
    <property type="match status" value="1"/>
</dbReference>
<protein>
    <submittedName>
        <fullName evidence="5">Unannotated protein</fullName>
    </submittedName>
</protein>
<evidence type="ECO:0000259" key="4">
    <source>
        <dbReference type="Pfam" id="PF01406"/>
    </source>
</evidence>
<keyword evidence="2" id="KW-0547">Nucleotide-binding</keyword>
<dbReference type="AlphaFoldDB" id="A0A6J6U0H6"/>
<name>A0A6J6U0H6_9ZZZZ</name>
<dbReference type="PANTHER" id="PTHR10890:SF3">
    <property type="entry name" value="CYSTEINE--TRNA LIGASE, CYTOPLASMIC"/>
    <property type="match status" value="1"/>
</dbReference>
<dbReference type="EMBL" id="CAEZYQ010000016">
    <property type="protein sequence ID" value="CAB4752755.1"/>
    <property type="molecule type" value="Genomic_DNA"/>
</dbReference>
<dbReference type="InterPro" id="IPR014729">
    <property type="entry name" value="Rossmann-like_a/b/a_fold"/>
</dbReference>
<dbReference type="PANTHER" id="PTHR10890">
    <property type="entry name" value="CYSTEINYL-TRNA SYNTHETASE"/>
    <property type="match status" value="1"/>
</dbReference>
<dbReference type="GO" id="GO:0005524">
    <property type="term" value="F:ATP binding"/>
    <property type="evidence" value="ECO:0007669"/>
    <property type="project" value="UniProtKB-KW"/>
</dbReference>
<dbReference type="GO" id="GO:0005829">
    <property type="term" value="C:cytosol"/>
    <property type="evidence" value="ECO:0007669"/>
    <property type="project" value="TreeGrafter"/>
</dbReference>
<gene>
    <name evidence="5" type="ORF">UFOPK2761_02085</name>
</gene>
<dbReference type="Gene3D" id="3.40.50.620">
    <property type="entry name" value="HUPs"/>
    <property type="match status" value="1"/>
</dbReference>
<organism evidence="5">
    <name type="scientific">freshwater metagenome</name>
    <dbReference type="NCBI Taxonomy" id="449393"/>
    <lineage>
        <taxon>unclassified sequences</taxon>
        <taxon>metagenomes</taxon>
        <taxon>ecological metagenomes</taxon>
    </lineage>
</organism>
<evidence type="ECO:0000256" key="3">
    <source>
        <dbReference type="ARBA" id="ARBA00022840"/>
    </source>
</evidence>
<evidence type="ECO:0000256" key="2">
    <source>
        <dbReference type="ARBA" id="ARBA00022741"/>
    </source>
</evidence>
<dbReference type="InterPro" id="IPR024909">
    <property type="entry name" value="Cys-tRNA/MSH_ligase"/>
</dbReference>
<proteinExistence type="predicted"/>
<evidence type="ECO:0000313" key="5">
    <source>
        <dbReference type="EMBL" id="CAB4752755.1"/>
    </source>
</evidence>
<dbReference type="GO" id="GO:0006423">
    <property type="term" value="P:cysteinyl-tRNA aminoacylation"/>
    <property type="evidence" value="ECO:0007669"/>
    <property type="project" value="TreeGrafter"/>
</dbReference>
<dbReference type="PRINTS" id="PR00983">
    <property type="entry name" value="TRNASYNTHCYS"/>
</dbReference>
<dbReference type="GO" id="GO:0004817">
    <property type="term" value="F:cysteine-tRNA ligase activity"/>
    <property type="evidence" value="ECO:0007669"/>
    <property type="project" value="TreeGrafter"/>
</dbReference>
<feature type="domain" description="tRNA synthetases class I catalytic" evidence="4">
    <location>
        <begin position="37"/>
        <end position="319"/>
    </location>
</feature>
<dbReference type="InterPro" id="IPR032678">
    <property type="entry name" value="tRNA-synt_1_cat_dom"/>
</dbReference>
<sequence>MPATASDPGPSGRYPVTLAPAAPLVLGGARVLPVAPLRVYTCGITPYDVTHVGHAATFVWADLLASVARASGAQPVLARNVTDVDDVLTAAAARAGRHYDELAVVQEFQFDRDMTALAVARPALTPHARGHVPAVVRLAAALLDAGAAYERDGHVYFDGSAVPARAGLDEETALRLSTEYGDQEGVPGRRSPFDVALWRPSADDQPAWPSPWGWGRPGWHAECAAMAISSLGHAIDVLVGGVDLAFPHHAYQAAMVEAATAVAPFARATLHVGEVRLGGEKMAKSTGNLVLVADLLQRFPGPVLRLGLLHRPVEAPWECDEQVFVEAGALLDRLHEAAGPPSGRTEDAEGRARVLAALLDGLDVPAAVEVALGVGGDAAGYLLDVLRLTDRAG</sequence>
<keyword evidence="1" id="KW-0436">Ligase</keyword>